<dbReference type="Pfam" id="PF04542">
    <property type="entry name" value="Sigma70_r2"/>
    <property type="match status" value="1"/>
</dbReference>
<dbReference type="SUPFAM" id="SSF88659">
    <property type="entry name" value="Sigma3 and sigma4 domains of RNA polymerase sigma factors"/>
    <property type="match status" value="1"/>
</dbReference>
<dbReference type="InterPro" id="IPR039425">
    <property type="entry name" value="RNA_pol_sigma-70-like"/>
</dbReference>
<dbReference type="InterPro" id="IPR013325">
    <property type="entry name" value="RNA_pol_sigma_r2"/>
</dbReference>
<dbReference type="NCBIfam" id="TIGR02937">
    <property type="entry name" value="sigma70-ECF"/>
    <property type="match status" value="1"/>
</dbReference>
<dbReference type="InterPro" id="IPR014284">
    <property type="entry name" value="RNA_pol_sigma-70_dom"/>
</dbReference>
<evidence type="ECO:0000259" key="5">
    <source>
        <dbReference type="Pfam" id="PF04542"/>
    </source>
</evidence>
<comment type="similarity">
    <text evidence="1">Belongs to the sigma-70 factor family. ECF subfamily.</text>
</comment>
<dbReference type="InterPro" id="IPR013324">
    <property type="entry name" value="RNA_pol_sigma_r3/r4-like"/>
</dbReference>
<evidence type="ECO:0000256" key="3">
    <source>
        <dbReference type="ARBA" id="ARBA00023082"/>
    </source>
</evidence>
<keyword evidence="3" id="KW-0731">Sigma factor</keyword>
<evidence type="ECO:0000256" key="2">
    <source>
        <dbReference type="ARBA" id="ARBA00023015"/>
    </source>
</evidence>
<dbReference type="NCBIfam" id="TIGR02985">
    <property type="entry name" value="Sig70_bacteroi1"/>
    <property type="match status" value="1"/>
</dbReference>
<comment type="caution">
    <text evidence="7">The sequence shown here is derived from an EMBL/GenBank/DDBJ whole genome shotgun (WGS) entry which is preliminary data.</text>
</comment>
<organism evidence="7 8">
    <name type="scientific">Plebeiibacterium marinum</name>
    <dbReference type="NCBI Taxonomy" id="2992111"/>
    <lineage>
        <taxon>Bacteria</taxon>
        <taxon>Pseudomonadati</taxon>
        <taxon>Bacteroidota</taxon>
        <taxon>Bacteroidia</taxon>
        <taxon>Marinilabiliales</taxon>
        <taxon>Marinilabiliaceae</taxon>
        <taxon>Plebeiibacterium</taxon>
    </lineage>
</organism>
<dbReference type="Gene3D" id="1.10.1740.10">
    <property type="match status" value="1"/>
</dbReference>
<feature type="domain" description="RNA polymerase sigma-70 region 2" evidence="5">
    <location>
        <begin position="23"/>
        <end position="88"/>
    </location>
</feature>
<dbReference type="PANTHER" id="PTHR43133:SF46">
    <property type="entry name" value="RNA POLYMERASE SIGMA-70 FACTOR ECF SUBFAMILY"/>
    <property type="match status" value="1"/>
</dbReference>
<dbReference type="RefSeq" id="WP_301197704.1">
    <property type="nucleotide sequence ID" value="NZ_JAPDPI010000003.1"/>
</dbReference>
<dbReference type="PANTHER" id="PTHR43133">
    <property type="entry name" value="RNA POLYMERASE ECF-TYPE SIGMA FACTO"/>
    <property type="match status" value="1"/>
</dbReference>
<dbReference type="GO" id="GO:0003677">
    <property type="term" value="F:DNA binding"/>
    <property type="evidence" value="ECO:0007669"/>
    <property type="project" value="InterPro"/>
</dbReference>
<protein>
    <submittedName>
        <fullName evidence="7">RNA polymerase sigma-70 factor</fullName>
    </submittedName>
</protein>
<dbReference type="CDD" id="cd06171">
    <property type="entry name" value="Sigma70_r4"/>
    <property type="match status" value="1"/>
</dbReference>
<keyword evidence="8" id="KW-1185">Reference proteome</keyword>
<evidence type="ECO:0000313" key="7">
    <source>
        <dbReference type="EMBL" id="MCW3804483.1"/>
    </source>
</evidence>
<evidence type="ECO:0000256" key="1">
    <source>
        <dbReference type="ARBA" id="ARBA00010641"/>
    </source>
</evidence>
<gene>
    <name evidence="7" type="ORF">OM074_02535</name>
</gene>
<accession>A0AAE3MAU3</accession>
<keyword evidence="2" id="KW-0805">Transcription regulation</keyword>
<feature type="domain" description="RNA polymerase sigma factor 70 region 4 type 2" evidence="6">
    <location>
        <begin position="126"/>
        <end position="178"/>
    </location>
</feature>
<dbReference type="SUPFAM" id="SSF88946">
    <property type="entry name" value="Sigma2 domain of RNA polymerase sigma factors"/>
    <property type="match status" value="1"/>
</dbReference>
<reference evidence="7" key="1">
    <citation type="submission" date="2022-10" db="EMBL/GenBank/DDBJ databases">
        <authorList>
            <person name="Yu W.X."/>
        </authorList>
    </citation>
    <scope>NUCLEOTIDE SEQUENCE</scope>
    <source>
        <strain evidence="7">D04</strain>
    </source>
</reference>
<proteinExistence type="inferred from homology"/>
<dbReference type="InterPro" id="IPR013249">
    <property type="entry name" value="RNA_pol_sigma70_r4_t2"/>
</dbReference>
<evidence type="ECO:0000259" key="6">
    <source>
        <dbReference type="Pfam" id="PF08281"/>
    </source>
</evidence>
<dbReference type="Proteomes" id="UP001207408">
    <property type="component" value="Unassembled WGS sequence"/>
</dbReference>
<name>A0AAE3MAU3_9BACT</name>
<dbReference type="EMBL" id="JAPDPI010000003">
    <property type="protein sequence ID" value="MCW3804483.1"/>
    <property type="molecule type" value="Genomic_DNA"/>
</dbReference>
<sequence length="199" mass="23592">MNVDEQLLLDIKNGNISAFENFFQNSHNRLLNYARLFIKEDFIASDLVQEAFVHFWEKRKELRTGKSIEALIFKSVRNRCLNYLRENKTYQKHLDQYTIEETSVQHLSQYDFLGKEEESIEEMLINEIERSIEKLPEKCRQVFVMNKYEGKKQHEIAEELGISVKAVEKHISTAKGKLKKHLELKFPALSMIALFFIEF</sequence>
<dbReference type="GO" id="GO:0016987">
    <property type="term" value="F:sigma factor activity"/>
    <property type="evidence" value="ECO:0007669"/>
    <property type="project" value="UniProtKB-KW"/>
</dbReference>
<evidence type="ECO:0000313" key="8">
    <source>
        <dbReference type="Proteomes" id="UP001207408"/>
    </source>
</evidence>
<keyword evidence="4" id="KW-0804">Transcription</keyword>
<dbReference type="AlphaFoldDB" id="A0AAE3MAU3"/>
<dbReference type="InterPro" id="IPR007627">
    <property type="entry name" value="RNA_pol_sigma70_r2"/>
</dbReference>
<dbReference type="InterPro" id="IPR014327">
    <property type="entry name" value="RNA_pol_sigma70_bacteroid"/>
</dbReference>
<dbReference type="GO" id="GO:0006352">
    <property type="term" value="P:DNA-templated transcription initiation"/>
    <property type="evidence" value="ECO:0007669"/>
    <property type="project" value="InterPro"/>
</dbReference>
<dbReference type="Gene3D" id="1.10.10.10">
    <property type="entry name" value="Winged helix-like DNA-binding domain superfamily/Winged helix DNA-binding domain"/>
    <property type="match status" value="1"/>
</dbReference>
<dbReference type="Pfam" id="PF08281">
    <property type="entry name" value="Sigma70_r4_2"/>
    <property type="match status" value="1"/>
</dbReference>
<dbReference type="InterPro" id="IPR036388">
    <property type="entry name" value="WH-like_DNA-bd_sf"/>
</dbReference>
<evidence type="ECO:0000256" key="4">
    <source>
        <dbReference type="ARBA" id="ARBA00023163"/>
    </source>
</evidence>